<gene>
    <name evidence="2" type="ORF">DSL72_002793</name>
</gene>
<name>A0A8A3PDG8_9HELO</name>
<dbReference type="EMBL" id="CP063407">
    <property type="protein sequence ID" value="QSZ33207.1"/>
    <property type="molecule type" value="Genomic_DNA"/>
</dbReference>
<evidence type="ECO:0000313" key="2">
    <source>
        <dbReference type="EMBL" id="QSZ33207.1"/>
    </source>
</evidence>
<evidence type="ECO:0000256" key="1">
    <source>
        <dbReference type="SAM" id="SignalP"/>
    </source>
</evidence>
<feature type="chain" id="PRO_5032801715" description="Hydrophobin" evidence="1">
    <location>
        <begin position="22"/>
        <end position="78"/>
    </location>
</feature>
<organism evidence="2 3">
    <name type="scientific">Monilinia vaccinii-corymbosi</name>
    <dbReference type="NCBI Taxonomy" id="61207"/>
    <lineage>
        <taxon>Eukaryota</taxon>
        <taxon>Fungi</taxon>
        <taxon>Dikarya</taxon>
        <taxon>Ascomycota</taxon>
        <taxon>Pezizomycotina</taxon>
        <taxon>Leotiomycetes</taxon>
        <taxon>Helotiales</taxon>
        <taxon>Sclerotiniaceae</taxon>
        <taxon>Monilinia</taxon>
    </lineage>
</organism>
<protein>
    <recommendedName>
        <fullName evidence="4">Hydrophobin</fullName>
    </recommendedName>
</protein>
<reference evidence="2" key="1">
    <citation type="submission" date="2020-10" db="EMBL/GenBank/DDBJ databases">
        <title>Genome Sequence of Monilinia vaccinii-corymbosi Sheds Light on Mummy Berry Disease Infection of Blueberry and Mating Type.</title>
        <authorList>
            <person name="Yow A.G."/>
            <person name="Zhang Y."/>
            <person name="Bansal K."/>
            <person name="Eacker S.M."/>
            <person name="Sullivan S."/>
            <person name="Liachko I."/>
            <person name="Cubeta M.A."/>
            <person name="Rollins J.A."/>
            <person name="Ashrafi H."/>
        </authorList>
    </citation>
    <scope>NUCLEOTIDE SEQUENCE</scope>
    <source>
        <strain evidence="2">RL-1</strain>
    </source>
</reference>
<accession>A0A8A3PDG8</accession>
<keyword evidence="1" id="KW-0732">Signal</keyword>
<proteinExistence type="predicted"/>
<evidence type="ECO:0000313" key="3">
    <source>
        <dbReference type="Proteomes" id="UP000672032"/>
    </source>
</evidence>
<feature type="signal peptide" evidence="1">
    <location>
        <begin position="1"/>
        <end position="21"/>
    </location>
</feature>
<dbReference type="Proteomes" id="UP000672032">
    <property type="component" value="Chromosome 3"/>
</dbReference>
<dbReference type="OrthoDB" id="3544474at2759"/>
<sequence>MYFSAISTISLVAIIAGLSNALPLSTPIAARTGQWDYTSTPPAKDPSATPQDITIPVTVPVCLGIAVCNPVTANGASD</sequence>
<dbReference type="AlphaFoldDB" id="A0A8A3PDG8"/>
<keyword evidence="3" id="KW-1185">Reference proteome</keyword>
<evidence type="ECO:0008006" key="4">
    <source>
        <dbReference type="Google" id="ProtNLM"/>
    </source>
</evidence>